<dbReference type="Proteomes" id="UP000019478">
    <property type="component" value="Unassembled WGS sequence"/>
</dbReference>
<dbReference type="EMBL" id="AMGY01000001">
    <property type="protein sequence ID" value="EXJ91878.1"/>
    <property type="molecule type" value="Genomic_DNA"/>
</dbReference>
<dbReference type="PANTHER" id="PTHR42052">
    <property type="entry name" value="ABM DOMAIN-CONTAINING PROTEIN"/>
    <property type="match status" value="1"/>
</dbReference>
<dbReference type="RefSeq" id="XP_007728768.1">
    <property type="nucleotide sequence ID" value="XM_007730578.1"/>
</dbReference>
<evidence type="ECO:0000313" key="2">
    <source>
        <dbReference type="Proteomes" id="UP000019478"/>
    </source>
</evidence>
<sequence>MAIIEFAHISLKNGLTASDQTLKNNTKEVKRVIEEYSSLPTLFYTQIDEPSIMFVIGAWESKDKHQYGFNGSPQQDKILELIQDQMGIDWMHYMDVDQARIPVDAPVLAIIKETLPRHTHQMAFDQDFARATQTLGDARYGAVSAWNIRKDEHEETVRANFSGWQSIDEAMKGIGSTIEDAKKFRVNPTGLDFFFLERTQLE</sequence>
<name>W9YH79_9EURO</name>
<dbReference type="AlphaFoldDB" id="W9YH79"/>
<comment type="caution">
    <text evidence="1">The sequence shown here is derived from an EMBL/GenBank/DDBJ whole genome shotgun (WGS) entry which is preliminary data.</text>
</comment>
<dbReference type="OrthoDB" id="3542212at2759"/>
<protein>
    <recommendedName>
        <fullName evidence="3">ABM domain-containing protein</fullName>
    </recommendedName>
</protein>
<evidence type="ECO:0000313" key="1">
    <source>
        <dbReference type="EMBL" id="EXJ91878.1"/>
    </source>
</evidence>
<dbReference type="Gene3D" id="3.30.70.100">
    <property type="match status" value="1"/>
</dbReference>
<evidence type="ECO:0008006" key="3">
    <source>
        <dbReference type="Google" id="ProtNLM"/>
    </source>
</evidence>
<proteinExistence type="predicted"/>
<organism evidence="1 2">
    <name type="scientific">Capronia epimyces CBS 606.96</name>
    <dbReference type="NCBI Taxonomy" id="1182542"/>
    <lineage>
        <taxon>Eukaryota</taxon>
        <taxon>Fungi</taxon>
        <taxon>Dikarya</taxon>
        <taxon>Ascomycota</taxon>
        <taxon>Pezizomycotina</taxon>
        <taxon>Eurotiomycetes</taxon>
        <taxon>Chaetothyriomycetidae</taxon>
        <taxon>Chaetothyriales</taxon>
        <taxon>Herpotrichiellaceae</taxon>
        <taxon>Capronia</taxon>
    </lineage>
</organism>
<dbReference type="HOGENOM" id="CLU_062848_1_0_1"/>
<dbReference type="GeneID" id="19164568"/>
<gene>
    <name evidence="1" type="ORF">A1O3_00428</name>
</gene>
<dbReference type="eggNOG" id="ENOG502T5CY">
    <property type="taxonomic scope" value="Eukaryota"/>
</dbReference>
<reference evidence="1 2" key="1">
    <citation type="submission" date="2013-03" db="EMBL/GenBank/DDBJ databases">
        <title>The Genome Sequence of Capronia epimyces CBS 606.96.</title>
        <authorList>
            <consortium name="The Broad Institute Genomics Platform"/>
            <person name="Cuomo C."/>
            <person name="de Hoog S."/>
            <person name="Gorbushina A."/>
            <person name="Walker B."/>
            <person name="Young S.K."/>
            <person name="Zeng Q."/>
            <person name="Gargeya S."/>
            <person name="Fitzgerald M."/>
            <person name="Haas B."/>
            <person name="Abouelleil A."/>
            <person name="Allen A.W."/>
            <person name="Alvarado L."/>
            <person name="Arachchi H.M."/>
            <person name="Berlin A.M."/>
            <person name="Chapman S.B."/>
            <person name="Gainer-Dewar J."/>
            <person name="Goldberg J."/>
            <person name="Griggs A."/>
            <person name="Gujja S."/>
            <person name="Hansen M."/>
            <person name="Howarth C."/>
            <person name="Imamovic A."/>
            <person name="Ireland A."/>
            <person name="Larimer J."/>
            <person name="McCowan C."/>
            <person name="Murphy C."/>
            <person name="Pearson M."/>
            <person name="Poon T.W."/>
            <person name="Priest M."/>
            <person name="Roberts A."/>
            <person name="Saif S."/>
            <person name="Shea T."/>
            <person name="Sisk P."/>
            <person name="Sykes S."/>
            <person name="Wortman J."/>
            <person name="Nusbaum C."/>
            <person name="Birren B."/>
        </authorList>
    </citation>
    <scope>NUCLEOTIDE SEQUENCE [LARGE SCALE GENOMIC DNA]</scope>
    <source>
        <strain evidence="1 2">CBS 606.96</strain>
    </source>
</reference>
<accession>W9YH79</accession>
<dbReference type="PANTHER" id="PTHR42052:SF1">
    <property type="entry name" value="ABM DOMAIN-CONTAINING PROTEIN"/>
    <property type="match status" value="1"/>
</dbReference>
<keyword evidence="2" id="KW-1185">Reference proteome</keyword>